<keyword evidence="9" id="KW-0735">Signal-anchor</keyword>
<accession>A0A921Z8Y4</accession>
<evidence type="ECO:0000256" key="10">
    <source>
        <dbReference type="ARBA" id="ARBA00022989"/>
    </source>
</evidence>
<sequence length="252" mass="28853">MWTFLQLLDARQPKWQLESSIIGTNPGLGFRPMPPEVASSVIWYKGNDPGSHQFWVKELSKFLSAYKRDGKKAGAGQNIHNCDFKLPPPAGKVCDVDISAWGPCVEDNHFAYHKSTPCIFLKLNKIYAWKPEFYNSSDRLPEAMPEDLKEHIRNMTAYDKNYLNMVWVSCQGENPADRENIGPIQYLPHRGFPGYYFPYTNQEGYLSPLVAVHLQRPKTGMLINVECRAWANNIKYDRVEGVGSVHIEIMIE</sequence>
<keyword evidence="6" id="KW-0740">Sodium/potassium transport</keyword>
<evidence type="ECO:0000256" key="8">
    <source>
        <dbReference type="ARBA" id="ARBA00022958"/>
    </source>
</evidence>
<evidence type="ECO:0000256" key="15">
    <source>
        <dbReference type="ARBA" id="ARBA00023180"/>
    </source>
</evidence>
<evidence type="ECO:0000256" key="3">
    <source>
        <dbReference type="ARBA" id="ARBA00022448"/>
    </source>
</evidence>
<keyword evidence="13" id="KW-0472">Membrane</keyword>
<dbReference type="GO" id="GO:0006883">
    <property type="term" value="P:intracellular sodium ion homeostasis"/>
    <property type="evidence" value="ECO:0007669"/>
    <property type="project" value="TreeGrafter"/>
</dbReference>
<evidence type="ECO:0000256" key="17">
    <source>
        <dbReference type="ARBA" id="ARBA00025540"/>
    </source>
</evidence>
<dbReference type="PANTHER" id="PTHR11523">
    <property type="entry name" value="SODIUM/POTASSIUM-DEPENDENT ATPASE BETA SUBUNIT"/>
    <property type="match status" value="1"/>
</dbReference>
<comment type="function">
    <text evidence="17">This is the non-catalytic component of the active enzyme, which catalyzes the hydrolysis of ATP coupled with the exchange of Na(+) and K(+) ions across the plasma membrane. The beta subunit regulates, through assembly of alpha/beta heterodimers, the number of sodium pumps transported to the plasma membrane.</text>
</comment>
<dbReference type="GO" id="GO:0001671">
    <property type="term" value="F:ATPase activator activity"/>
    <property type="evidence" value="ECO:0007669"/>
    <property type="project" value="UniProtKB-ARBA"/>
</dbReference>
<name>A0A921Z8Y4_MANSE</name>
<reference evidence="18" key="2">
    <citation type="submission" date="2020-12" db="EMBL/GenBank/DDBJ databases">
        <authorList>
            <person name="Kanost M."/>
        </authorList>
    </citation>
    <scope>NUCLEOTIDE SEQUENCE</scope>
</reference>
<dbReference type="EMBL" id="JH668434">
    <property type="protein sequence ID" value="KAG6452981.1"/>
    <property type="molecule type" value="Genomic_DNA"/>
</dbReference>
<comment type="similarity">
    <text evidence="2">Belongs to the X(+)/potassium ATPases subunit beta family.</text>
</comment>
<gene>
    <name evidence="18" type="ORF">O3G_MSEX007900</name>
</gene>
<keyword evidence="5" id="KW-0633">Potassium transport</keyword>
<evidence type="ECO:0000256" key="5">
    <source>
        <dbReference type="ARBA" id="ARBA00022538"/>
    </source>
</evidence>
<evidence type="ECO:0000256" key="9">
    <source>
        <dbReference type="ARBA" id="ARBA00022968"/>
    </source>
</evidence>
<evidence type="ECO:0000256" key="11">
    <source>
        <dbReference type="ARBA" id="ARBA00023053"/>
    </source>
</evidence>
<keyword evidence="15" id="KW-0325">Glycoprotein</keyword>
<evidence type="ECO:0000256" key="14">
    <source>
        <dbReference type="ARBA" id="ARBA00023157"/>
    </source>
</evidence>
<keyword evidence="4" id="KW-1003">Cell membrane</keyword>
<reference evidence="18" key="1">
    <citation type="journal article" date="2016" name="Insect Biochem. Mol. Biol.">
        <title>Multifaceted biological insights from a draft genome sequence of the tobacco hornworm moth, Manduca sexta.</title>
        <authorList>
            <person name="Kanost M.R."/>
            <person name="Arrese E.L."/>
            <person name="Cao X."/>
            <person name="Chen Y.R."/>
            <person name="Chellapilla S."/>
            <person name="Goldsmith M.R."/>
            <person name="Grosse-Wilde E."/>
            <person name="Heckel D.G."/>
            <person name="Herndon N."/>
            <person name="Jiang H."/>
            <person name="Papanicolaou A."/>
            <person name="Qu J."/>
            <person name="Soulages J.L."/>
            <person name="Vogel H."/>
            <person name="Walters J."/>
            <person name="Waterhouse R.M."/>
            <person name="Ahn S.J."/>
            <person name="Almeida F.C."/>
            <person name="An C."/>
            <person name="Aqrawi P."/>
            <person name="Bretschneider A."/>
            <person name="Bryant W.B."/>
            <person name="Bucks S."/>
            <person name="Chao H."/>
            <person name="Chevignon G."/>
            <person name="Christen J.M."/>
            <person name="Clarke D.F."/>
            <person name="Dittmer N.T."/>
            <person name="Ferguson L.C.F."/>
            <person name="Garavelou S."/>
            <person name="Gordon K.H.J."/>
            <person name="Gunaratna R.T."/>
            <person name="Han Y."/>
            <person name="Hauser F."/>
            <person name="He Y."/>
            <person name="Heidel-Fischer H."/>
            <person name="Hirsh A."/>
            <person name="Hu Y."/>
            <person name="Jiang H."/>
            <person name="Kalra D."/>
            <person name="Klinner C."/>
            <person name="Konig C."/>
            <person name="Kovar C."/>
            <person name="Kroll A.R."/>
            <person name="Kuwar S.S."/>
            <person name="Lee S.L."/>
            <person name="Lehman R."/>
            <person name="Li K."/>
            <person name="Li Z."/>
            <person name="Liang H."/>
            <person name="Lovelace S."/>
            <person name="Lu Z."/>
            <person name="Mansfield J.H."/>
            <person name="McCulloch K.J."/>
            <person name="Mathew T."/>
            <person name="Morton B."/>
            <person name="Muzny D.M."/>
            <person name="Neunemann D."/>
            <person name="Ongeri F."/>
            <person name="Pauchet Y."/>
            <person name="Pu L.L."/>
            <person name="Pyrousis I."/>
            <person name="Rao X.J."/>
            <person name="Redding A."/>
            <person name="Roesel C."/>
            <person name="Sanchez-Gracia A."/>
            <person name="Schaack S."/>
            <person name="Shukla A."/>
            <person name="Tetreau G."/>
            <person name="Wang Y."/>
            <person name="Xiong G.H."/>
            <person name="Traut W."/>
            <person name="Walsh T.K."/>
            <person name="Worley K.C."/>
            <person name="Wu D."/>
            <person name="Wu W."/>
            <person name="Wu Y.Q."/>
            <person name="Zhang X."/>
            <person name="Zou Z."/>
            <person name="Zucker H."/>
            <person name="Briscoe A.D."/>
            <person name="Burmester T."/>
            <person name="Clem R.J."/>
            <person name="Feyereisen R."/>
            <person name="Grimmelikhuijzen C.J.P."/>
            <person name="Hamodrakas S.J."/>
            <person name="Hansson B.S."/>
            <person name="Huguet E."/>
            <person name="Jermiin L.S."/>
            <person name="Lan Q."/>
            <person name="Lehman H.K."/>
            <person name="Lorenzen M."/>
            <person name="Merzendorfer H."/>
            <person name="Michalopoulos I."/>
            <person name="Morton D.B."/>
            <person name="Muthukrishnan S."/>
            <person name="Oakeshott J.G."/>
            <person name="Palmer W."/>
            <person name="Park Y."/>
            <person name="Passarelli A.L."/>
            <person name="Rozas J."/>
            <person name="Schwartz L.M."/>
            <person name="Smith W."/>
            <person name="Southgate A."/>
            <person name="Vilcinskas A."/>
            <person name="Vogt R."/>
            <person name="Wang P."/>
            <person name="Werren J."/>
            <person name="Yu X.Q."/>
            <person name="Zhou J.J."/>
            <person name="Brown S.J."/>
            <person name="Scherer S.E."/>
            <person name="Richards S."/>
            <person name="Blissard G.W."/>
        </authorList>
    </citation>
    <scope>NUCLEOTIDE SEQUENCE</scope>
</reference>
<keyword evidence="11" id="KW-0915">Sodium</keyword>
<organism evidence="18 19">
    <name type="scientific">Manduca sexta</name>
    <name type="common">Tobacco hawkmoth</name>
    <name type="synonym">Tobacco hornworm</name>
    <dbReference type="NCBI Taxonomy" id="7130"/>
    <lineage>
        <taxon>Eukaryota</taxon>
        <taxon>Metazoa</taxon>
        <taxon>Ecdysozoa</taxon>
        <taxon>Arthropoda</taxon>
        <taxon>Hexapoda</taxon>
        <taxon>Insecta</taxon>
        <taxon>Pterygota</taxon>
        <taxon>Neoptera</taxon>
        <taxon>Endopterygota</taxon>
        <taxon>Lepidoptera</taxon>
        <taxon>Glossata</taxon>
        <taxon>Ditrysia</taxon>
        <taxon>Bombycoidea</taxon>
        <taxon>Sphingidae</taxon>
        <taxon>Sphinginae</taxon>
        <taxon>Sphingini</taxon>
        <taxon>Manduca</taxon>
    </lineage>
</organism>
<keyword evidence="16" id="KW-0739">Sodium transport</keyword>
<evidence type="ECO:0008006" key="20">
    <source>
        <dbReference type="Google" id="ProtNLM"/>
    </source>
</evidence>
<keyword evidence="19" id="KW-1185">Reference proteome</keyword>
<dbReference type="Pfam" id="PF00287">
    <property type="entry name" value="Na_K-ATPase"/>
    <property type="match status" value="1"/>
</dbReference>
<dbReference type="GO" id="GO:0005890">
    <property type="term" value="C:sodium:potassium-exchanging ATPase complex"/>
    <property type="evidence" value="ECO:0007669"/>
    <property type="project" value="InterPro"/>
</dbReference>
<evidence type="ECO:0000256" key="12">
    <source>
        <dbReference type="ARBA" id="ARBA00023065"/>
    </source>
</evidence>
<dbReference type="GO" id="GO:0030007">
    <property type="term" value="P:intracellular potassium ion homeostasis"/>
    <property type="evidence" value="ECO:0007669"/>
    <property type="project" value="TreeGrafter"/>
</dbReference>
<evidence type="ECO:0000256" key="7">
    <source>
        <dbReference type="ARBA" id="ARBA00022692"/>
    </source>
</evidence>
<evidence type="ECO:0000256" key="2">
    <source>
        <dbReference type="ARBA" id="ARBA00005876"/>
    </source>
</evidence>
<keyword evidence="8" id="KW-0630">Potassium</keyword>
<dbReference type="GO" id="GO:1990573">
    <property type="term" value="P:potassium ion import across plasma membrane"/>
    <property type="evidence" value="ECO:0007669"/>
    <property type="project" value="TreeGrafter"/>
</dbReference>
<keyword evidence="10" id="KW-1133">Transmembrane helix</keyword>
<proteinExistence type="inferred from homology"/>
<keyword evidence="14" id="KW-1015">Disulfide bond</keyword>
<dbReference type="Proteomes" id="UP000791440">
    <property type="component" value="Unassembled WGS sequence"/>
</dbReference>
<evidence type="ECO:0000256" key="16">
    <source>
        <dbReference type="ARBA" id="ARBA00023201"/>
    </source>
</evidence>
<keyword evidence="12" id="KW-0406">Ion transport</keyword>
<keyword evidence="7" id="KW-0812">Transmembrane</keyword>
<evidence type="ECO:0000313" key="19">
    <source>
        <dbReference type="Proteomes" id="UP000791440"/>
    </source>
</evidence>
<dbReference type="FunFam" id="2.60.40.1660:FF:000004">
    <property type="entry name" value="sodium/potassium-transporting ATPase subunit beta-2"/>
    <property type="match status" value="1"/>
</dbReference>
<evidence type="ECO:0000313" key="18">
    <source>
        <dbReference type="EMBL" id="KAG6452981.1"/>
    </source>
</evidence>
<evidence type="ECO:0000256" key="4">
    <source>
        <dbReference type="ARBA" id="ARBA00022475"/>
    </source>
</evidence>
<keyword evidence="3" id="KW-0813">Transport</keyword>
<evidence type="ECO:0000256" key="1">
    <source>
        <dbReference type="ARBA" id="ARBA00004401"/>
    </source>
</evidence>
<dbReference type="PANTHER" id="PTHR11523:SF46">
    <property type="entry name" value="SODIUM_POTASSIUM-TRANSPORTING ATPASE SUBUNIT BETA-2"/>
    <property type="match status" value="1"/>
</dbReference>
<dbReference type="AlphaFoldDB" id="A0A921Z8Y4"/>
<dbReference type="GO" id="GO:0036376">
    <property type="term" value="P:sodium ion export across plasma membrane"/>
    <property type="evidence" value="ECO:0007669"/>
    <property type="project" value="TreeGrafter"/>
</dbReference>
<dbReference type="InterPro" id="IPR000402">
    <property type="entry name" value="Na/K_ATPase_sub_beta"/>
</dbReference>
<comment type="caution">
    <text evidence="18">The sequence shown here is derived from an EMBL/GenBank/DDBJ whole genome shotgun (WGS) entry which is preliminary data.</text>
</comment>
<evidence type="ECO:0000256" key="6">
    <source>
        <dbReference type="ARBA" id="ARBA00022607"/>
    </source>
</evidence>
<evidence type="ECO:0000256" key="13">
    <source>
        <dbReference type="ARBA" id="ARBA00023136"/>
    </source>
</evidence>
<protein>
    <recommendedName>
        <fullName evidence="20">Sodium/potassium-transporting ATPase subunit beta-2</fullName>
    </recommendedName>
</protein>
<comment type="subcellular location">
    <subcellularLocation>
        <location evidence="1">Cell membrane</location>
        <topology evidence="1">Single-pass type II membrane protein</topology>
    </subcellularLocation>
</comment>